<sequence length="213" mass="22767">MLMKLLCFAGLFAVAAAGSCPSSTLQLISKCYTPYLKFFGASCTSKTLPSYTAWTIPRELMYQNGSSSVFPVCSVTKTLYACLGNNAPLSLDCYQAMGLSAVEASVYRTDLSAMQFQCTAGVNALYSTFDCYRAASVTYNAAIQKCETDYAKNVQSDVCKAMNTMMDCKSSIYGKQCGTEAKSLNCGIVRTALNLLDGSCSASGKLNKCAACH</sequence>
<dbReference type="Proteomes" id="UP001177023">
    <property type="component" value="Unassembled WGS sequence"/>
</dbReference>
<comment type="caution">
    <text evidence="2">The sequence shown here is derived from an EMBL/GenBank/DDBJ whole genome shotgun (WGS) entry which is preliminary data.</text>
</comment>
<dbReference type="PROSITE" id="PS51257">
    <property type="entry name" value="PROKAR_LIPOPROTEIN"/>
    <property type="match status" value="1"/>
</dbReference>
<evidence type="ECO:0008006" key="4">
    <source>
        <dbReference type="Google" id="ProtNLM"/>
    </source>
</evidence>
<dbReference type="PANTHER" id="PTHR35014">
    <property type="entry name" value="INFECTION RESPONSE PROTEIN-RELATED"/>
    <property type="match status" value="1"/>
</dbReference>
<protein>
    <recommendedName>
        <fullName evidence="4">Secreted protein</fullName>
    </recommendedName>
</protein>
<dbReference type="AlphaFoldDB" id="A0AA36FZM3"/>
<evidence type="ECO:0000313" key="2">
    <source>
        <dbReference type="EMBL" id="CAJ0572801.1"/>
    </source>
</evidence>
<proteinExistence type="predicted"/>
<name>A0AA36FZM3_9BILA</name>
<feature type="non-terminal residue" evidence="2">
    <location>
        <position position="213"/>
    </location>
</feature>
<keyword evidence="3" id="KW-1185">Reference proteome</keyword>
<dbReference type="EMBL" id="CATQJA010002606">
    <property type="protein sequence ID" value="CAJ0572801.1"/>
    <property type="molecule type" value="Genomic_DNA"/>
</dbReference>
<feature type="signal peptide" evidence="1">
    <location>
        <begin position="1"/>
        <end position="17"/>
    </location>
</feature>
<accession>A0AA36FZM3</accession>
<feature type="chain" id="PRO_5041272346" description="Secreted protein" evidence="1">
    <location>
        <begin position="18"/>
        <end position="213"/>
    </location>
</feature>
<gene>
    <name evidence="2" type="ORF">MSPICULIGERA_LOCUS11178</name>
</gene>
<evidence type="ECO:0000256" key="1">
    <source>
        <dbReference type="SAM" id="SignalP"/>
    </source>
</evidence>
<organism evidence="2 3">
    <name type="scientific">Mesorhabditis spiculigera</name>
    <dbReference type="NCBI Taxonomy" id="96644"/>
    <lineage>
        <taxon>Eukaryota</taxon>
        <taxon>Metazoa</taxon>
        <taxon>Ecdysozoa</taxon>
        <taxon>Nematoda</taxon>
        <taxon>Chromadorea</taxon>
        <taxon>Rhabditida</taxon>
        <taxon>Rhabditina</taxon>
        <taxon>Rhabditomorpha</taxon>
        <taxon>Rhabditoidea</taxon>
        <taxon>Rhabditidae</taxon>
        <taxon>Mesorhabditinae</taxon>
        <taxon>Mesorhabditis</taxon>
    </lineage>
</organism>
<evidence type="ECO:0000313" key="3">
    <source>
        <dbReference type="Proteomes" id="UP001177023"/>
    </source>
</evidence>
<reference evidence="2" key="1">
    <citation type="submission" date="2023-06" db="EMBL/GenBank/DDBJ databases">
        <authorList>
            <person name="Delattre M."/>
        </authorList>
    </citation>
    <scope>NUCLEOTIDE SEQUENCE</scope>
    <source>
        <strain evidence="2">AF72</strain>
    </source>
</reference>
<dbReference type="PANTHER" id="PTHR35014:SF1">
    <property type="entry name" value="INFECTION RESPONSE PROTEIN"/>
    <property type="match status" value="1"/>
</dbReference>
<keyword evidence="1" id="KW-0732">Signal</keyword>